<dbReference type="CTD" id="8343536"/>
<name>G4LYH7_SCHMA</name>
<dbReference type="HOGENOM" id="CLU_2707895_0_0_1"/>
<reference evidence="1" key="1">
    <citation type="journal article" date="2012" name="PLoS Negl. Trop. Dis.">
        <title>A systematically improved high quality genome and transcriptome of the human blood fluke Schistosoma mansoni.</title>
        <authorList>
            <person name="Protasio A.V."/>
            <person name="Tsai I.J."/>
            <person name="Babbage A."/>
            <person name="Nichol S."/>
            <person name="Hunt M."/>
            <person name="Aslett M.A."/>
            <person name="De Silva N."/>
            <person name="Velarde G.S."/>
            <person name="Anderson T.J."/>
            <person name="Clark R.C."/>
            <person name="Davidson C."/>
            <person name="Dillon G.P."/>
            <person name="Holroyd N.E."/>
            <person name="LoVerde P.T."/>
            <person name="Lloyd C."/>
            <person name="McQuillan J."/>
            <person name="Oliveira G."/>
            <person name="Otto T.D."/>
            <person name="Parker-Manuel S.J."/>
            <person name="Quail M.A."/>
            <person name="Wilson R.A."/>
            <person name="Zerlotini A."/>
            <person name="Dunne D.W."/>
            <person name="Berriman M."/>
        </authorList>
    </citation>
    <scope>NUCLEOTIDE SEQUENCE [LARGE SCALE GENOMIC DNA]</scope>
    <source>
        <strain evidence="1">Puerto Rican</strain>
    </source>
</reference>
<dbReference type="RefSeq" id="XP_018646311.1">
    <property type="nucleotide sequence ID" value="XM_018790400.1"/>
</dbReference>
<evidence type="ECO:0000313" key="2">
    <source>
        <dbReference type="WBParaSite" id="Smp_000560.1"/>
    </source>
</evidence>
<accession>G4LYH7</accession>
<evidence type="ECO:0000313" key="1">
    <source>
        <dbReference type="Proteomes" id="UP000008854"/>
    </source>
</evidence>
<dbReference type="AlphaFoldDB" id="G4LYH7"/>
<keyword evidence="1" id="KW-1185">Reference proteome</keyword>
<sequence length="73" mass="8874">MNNSNDIDEIFYEKGENKDQSKYTHIMSQRKSYIIDIVEIQKYIQHRNNREQIAHAVKLYKIPTKLIEKYDIE</sequence>
<dbReference type="InParanoid" id="G4LYH7"/>
<proteinExistence type="predicted"/>
<dbReference type="WBParaSite" id="Smp_000560.1">
    <property type="protein sequence ID" value="Smp_000560.1"/>
    <property type="gene ID" value="Smp_000560"/>
</dbReference>
<protein>
    <submittedName>
        <fullName evidence="2">HTH psq-type domain-containing protein</fullName>
    </submittedName>
</protein>
<dbReference type="KEGG" id="smm:Smp_000560"/>
<dbReference type="Proteomes" id="UP000008854">
    <property type="component" value="Unassembled WGS sequence"/>
</dbReference>
<organism evidence="1 2">
    <name type="scientific">Schistosoma mansoni</name>
    <name type="common">Blood fluke</name>
    <dbReference type="NCBI Taxonomy" id="6183"/>
    <lineage>
        <taxon>Eukaryota</taxon>
        <taxon>Metazoa</taxon>
        <taxon>Spiralia</taxon>
        <taxon>Lophotrochozoa</taxon>
        <taxon>Platyhelminthes</taxon>
        <taxon>Trematoda</taxon>
        <taxon>Digenea</taxon>
        <taxon>Strigeidida</taxon>
        <taxon>Schistosomatoidea</taxon>
        <taxon>Schistosomatidae</taxon>
        <taxon>Schistosoma</taxon>
    </lineage>
</organism>
<dbReference type="GeneID" id="8343536"/>
<reference evidence="2" key="2">
    <citation type="submission" date="2018-12" db="UniProtKB">
        <authorList>
            <consortium name="WormBaseParasite"/>
        </authorList>
    </citation>
    <scope>IDENTIFICATION</scope>
    <source>
        <strain evidence="2">Puerto Rican</strain>
    </source>
</reference>